<evidence type="ECO:0000313" key="2">
    <source>
        <dbReference type="Proteomes" id="UP000572817"/>
    </source>
</evidence>
<organism evidence="1 2">
    <name type="scientific">Botryosphaeria dothidea</name>
    <dbReference type="NCBI Taxonomy" id="55169"/>
    <lineage>
        <taxon>Eukaryota</taxon>
        <taxon>Fungi</taxon>
        <taxon>Dikarya</taxon>
        <taxon>Ascomycota</taxon>
        <taxon>Pezizomycotina</taxon>
        <taxon>Dothideomycetes</taxon>
        <taxon>Dothideomycetes incertae sedis</taxon>
        <taxon>Botryosphaeriales</taxon>
        <taxon>Botryosphaeriaceae</taxon>
        <taxon>Botryosphaeria</taxon>
    </lineage>
</organism>
<sequence length="243" mass="27871">MPPPDQNGLAVRPQTIGFMDLSYGIRLLIYKELSGPILRLLCLSKEIHIEVKLFIYHLNLCFARRNGFLVLGHFLHSIGASAIKQLQQITVHTPFLTVEPGENCSKRPFRPLTEYIDRLSSDVTGLGLRQCDFDENFLSFHADTFRDGCRQLAAANGLRKLEMAVRIQYPVKNGTMYLNMKAPKGGDWHQQFPDEAYWRELQELGRTLPDLEISLVLVHVSVWTPGENFYNRSPHILNIQRTH</sequence>
<dbReference type="AlphaFoldDB" id="A0A8H4IIP4"/>
<dbReference type="EMBL" id="WWBZ02000073">
    <property type="protein sequence ID" value="KAF4301907.1"/>
    <property type="molecule type" value="Genomic_DNA"/>
</dbReference>
<evidence type="ECO:0000313" key="1">
    <source>
        <dbReference type="EMBL" id="KAF4301907.1"/>
    </source>
</evidence>
<protein>
    <submittedName>
        <fullName evidence="1">Uncharacterized protein</fullName>
    </submittedName>
</protein>
<keyword evidence="2" id="KW-1185">Reference proteome</keyword>
<reference evidence="1" key="1">
    <citation type="submission" date="2020-04" db="EMBL/GenBank/DDBJ databases">
        <title>Genome Assembly and Annotation of Botryosphaeria dothidea sdau 11-99, a Latent Pathogen of Apple Fruit Ring Rot in China.</title>
        <authorList>
            <person name="Yu C."/>
            <person name="Diao Y."/>
            <person name="Lu Q."/>
            <person name="Zhao J."/>
            <person name="Cui S."/>
            <person name="Peng C."/>
            <person name="He B."/>
            <person name="Liu H."/>
        </authorList>
    </citation>
    <scope>NUCLEOTIDE SEQUENCE [LARGE SCALE GENOMIC DNA]</scope>
    <source>
        <strain evidence="1">Sdau11-99</strain>
    </source>
</reference>
<accession>A0A8H4IIP4</accession>
<gene>
    <name evidence="1" type="ORF">GTA08_BOTSDO09845</name>
</gene>
<comment type="caution">
    <text evidence="1">The sequence shown here is derived from an EMBL/GenBank/DDBJ whole genome shotgun (WGS) entry which is preliminary data.</text>
</comment>
<proteinExistence type="predicted"/>
<name>A0A8H4IIP4_9PEZI</name>
<dbReference type="Proteomes" id="UP000572817">
    <property type="component" value="Unassembled WGS sequence"/>
</dbReference>